<gene>
    <name evidence="9" type="ORF">SAMN04489812_2637</name>
</gene>
<evidence type="ECO:0000313" key="10">
    <source>
        <dbReference type="Proteomes" id="UP000199103"/>
    </source>
</evidence>
<evidence type="ECO:0000256" key="5">
    <source>
        <dbReference type="ARBA" id="ARBA00022989"/>
    </source>
</evidence>
<name>A0A1H1U6G0_9ACTN</name>
<evidence type="ECO:0000256" key="2">
    <source>
        <dbReference type="ARBA" id="ARBA00022448"/>
    </source>
</evidence>
<evidence type="ECO:0000259" key="8">
    <source>
        <dbReference type="PROSITE" id="PS50928"/>
    </source>
</evidence>
<sequence>MPASTLPASVMERRATPSLWARMGRARWCYFFAAPALILAALFTFYPTVMSWYYSLLDWNGFTADSQFVGLANYRRLIGDQYFWSAFGRSFLFVAVAVPIRMFLSLVVAILLNNESFKIAPVYRTMFFLPVVTSAAVVGVVMSSVMSPFHGPINTLLSQLHLISKPIDFLGDPHTALWSVIAVQIWKDFGITMIYWLAALQTVPRSTYEAARTDGAGRVAVFTQITVPLLLPFAAIILLLTANNTLHVFAIVQSMTAGGPYFSSQVIETYIYQTAFAPSDPDIAPQLGYASAAGCFFGLATMIIAVLQVWVGRAIGVRRSTSSPTR</sequence>
<dbReference type="PANTHER" id="PTHR30193">
    <property type="entry name" value="ABC TRANSPORTER PERMEASE PROTEIN"/>
    <property type="match status" value="1"/>
</dbReference>
<dbReference type="InterPro" id="IPR051393">
    <property type="entry name" value="ABC_transporter_permease"/>
</dbReference>
<comment type="similarity">
    <text evidence="7">Belongs to the binding-protein-dependent transport system permease family.</text>
</comment>
<evidence type="ECO:0000256" key="1">
    <source>
        <dbReference type="ARBA" id="ARBA00004651"/>
    </source>
</evidence>
<dbReference type="PANTHER" id="PTHR30193:SF37">
    <property type="entry name" value="INNER MEMBRANE ABC TRANSPORTER PERMEASE PROTEIN YCJO"/>
    <property type="match status" value="1"/>
</dbReference>
<dbReference type="CDD" id="cd06261">
    <property type="entry name" value="TM_PBP2"/>
    <property type="match status" value="1"/>
</dbReference>
<keyword evidence="2 7" id="KW-0813">Transport</keyword>
<feature type="transmembrane region" description="Helical" evidence="7">
    <location>
        <begin position="91"/>
        <end position="113"/>
    </location>
</feature>
<dbReference type="RefSeq" id="WP_197680102.1">
    <property type="nucleotide sequence ID" value="NZ_LT629772.1"/>
</dbReference>
<evidence type="ECO:0000256" key="3">
    <source>
        <dbReference type="ARBA" id="ARBA00022475"/>
    </source>
</evidence>
<dbReference type="STRING" id="630515.SAMN04489812_2637"/>
<accession>A0A1H1U6G0</accession>
<evidence type="ECO:0000313" key="9">
    <source>
        <dbReference type="EMBL" id="SDS67409.1"/>
    </source>
</evidence>
<dbReference type="GO" id="GO:0055085">
    <property type="term" value="P:transmembrane transport"/>
    <property type="evidence" value="ECO:0007669"/>
    <property type="project" value="InterPro"/>
</dbReference>
<organism evidence="9 10">
    <name type="scientific">Microlunatus soli</name>
    <dbReference type="NCBI Taxonomy" id="630515"/>
    <lineage>
        <taxon>Bacteria</taxon>
        <taxon>Bacillati</taxon>
        <taxon>Actinomycetota</taxon>
        <taxon>Actinomycetes</taxon>
        <taxon>Propionibacteriales</taxon>
        <taxon>Propionibacteriaceae</taxon>
        <taxon>Microlunatus</taxon>
    </lineage>
</organism>
<comment type="subcellular location">
    <subcellularLocation>
        <location evidence="1 7">Cell membrane</location>
        <topology evidence="1 7">Multi-pass membrane protein</topology>
    </subcellularLocation>
</comment>
<dbReference type="InterPro" id="IPR035906">
    <property type="entry name" value="MetI-like_sf"/>
</dbReference>
<dbReference type="EMBL" id="LT629772">
    <property type="protein sequence ID" value="SDS67409.1"/>
    <property type="molecule type" value="Genomic_DNA"/>
</dbReference>
<dbReference type="Pfam" id="PF00528">
    <property type="entry name" value="BPD_transp_1"/>
    <property type="match status" value="1"/>
</dbReference>
<feature type="transmembrane region" description="Helical" evidence="7">
    <location>
        <begin position="219"/>
        <end position="240"/>
    </location>
</feature>
<evidence type="ECO:0000256" key="4">
    <source>
        <dbReference type="ARBA" id="ARBA00022692"/>
    </source>
</evidence>
<feature type="transmembrane region" description="Helical" evidence="7">
    <location>
        <begin position="287"/>
        <end position="311"/>
    </location>
</feature>
<dbReference type="Gene3D" id="1.10.3720.10">
    <property type="entry name" value="MetI-like"/>
    <property type="match status" value="1"/>
</dbReference>
<protein>
    <submittedName>
        <fullName evidence="9">Carbohydrate ABC transporter membrane protein 1, CUT1 family</fullName>
    </submittedName>
</protein>
<keyword evidence="5 7" id="KW-1133">Transmembrane helix</keyword>
<feature type="domain" description="ABC transmembrane type-1" evidence="8">
    <location>
        <begin position="87"/>
        <end position="308"/>
    </location>
</feature>
<dbReference type="SUPFAM" id="SSF161098">
    <property type="entry name" value="MetI-like"/>
    <property type="match status" value="1"/>
</dbReference>
<dbReference type="PROSITE" id="PS50928">
    <property type="entry name" value="ABC_TM1"/>
    <property type="match status" value="1"/>
</dbReference>
<feature type="transmembrane region" description="Helical" evidence="7">
    <location>
        <begin position="176"/>
        <end position="198"/>
    </location>
</feature>
<dbReference type="Proteomes" id="UP000199103">
    <property type="component" value="Chromosome I"/>
</dbReference>
<feature type="transmembrane region" description="Helical" evidence="7">
    <location>
        <begin position="28"/>
        <end position="49"/>
    </location>
</feature>
<feature type="transmembrane region" description="Helical" evidence="7">
    <location>
        <begin position="125"/>
        <end position="146"/>
    </location>
</feature>
<dbReference type="InterPro" id="IPR000515">
    <property type="entry name" value="MetI-like"/>
</dbReference>
<keyword evidence="6 7" id="KW-0472">Membrane</keyword>
<dbReference type="AlphaFoldDB" id="A0A1H1U6G0"/>
<reference evidence="9 10" key="1">
    <citation type="submission" date="2016-10" db="EMBL/GenBank/DDBJ databases">
        <authorList>
            <person name="de Groot N.N."/>
        </authorList>
    </citation>
    <scope>NUCLEOTIDE SEQUENCE [LARGE SCALE GENOMIC DNA]</scope>
    <source>
        <strain evidence="9 10">DSM 21800</strain>
    </source>
</reference>
<keyword evidence="3" id="KW-1003">Cell membrane</keyword>
<proteinExistence type="inferred from homology"/>
<keyword evidence="10" id="KW-1185">Reference proteome</keyword>
<keyword evidence="4 7" id="KW-0812">Transmembrane</keyword>
<evidence type="ECO:0000256" key="6">
    <source>
        <dbReference type="ARBA" id="ARBA00023136"/>
    </source>
</evidence>
<evidence type="ECO:0000256" key="7">
    <source>
        <dbReference type="RuleBase" id="RU363032"/>
    </source>
</evidence>
<dbReference type="GO" id="GO:0005886">
    <property type="term" value="C:plasma membrane"/>
    <property type="evidence" value="ECO:0007669"/>
    <property type="project" value="UniProtKB-SubCell"/>
</dbReference>